<evidence type="ECO:0000313" key="1">
    <source>
        <dbReference type="EMBL" id="ADK79857.1"/>
    </source>
</evidence>
<keyword evidence="2" id="KW-1185">Reference proteome</keyword>
<accession>E1RBX7</accession>
<dbReference type="Proteomes" id="UP000002318">
    <property type="component" value="Chromosome"/>
</dbReference>
<reference evidence="2" key="1">
    <citation type="journal article" date="2010" name="Stand. Genomic Sci.">
        <title>Complete genome sequence of Spirochaeta smaragdinae type strain (SEBR 4228).</title>
        <authorList>
            <person name="Mavromatis K."/>
            <person name="Yasawong M."/>
            <person name="Chertkov O."/>
            <person name="Lapidus A."/>
            <person name="Lucas S."/>
            <person name="Nolan M."/>
            <person name="Del Rio T.G."/>
            <person name="Tice H."/>
            <person name="Cheng J.F."/>
            <person name="Pitluck S."/>
            <person name="Liolios K."/>
            <person name="Ivanova N."/>
            <person name="Tapia R."/>
            <person name="Han C."/>
            <person name="Bruce D."/>
            <person name="Goodwin L."/>
            <person name="Pati A."/>
            <person name="Chen A."/>
            <person name="Palaniappan K."/>
            <person name="Land M."/>
            <person name="Hauser L."/>
            <person name="Chang Y.J."/>
            <person name="Jeffries C.D."/>
            <person name="Detter J.C."/>
            <person name="Rohde M."/>
            <person name="Brambilla E."/>
            <person name="Spring S."/>
            <person name="Goker M."/>
            <person name="Sikorski J."/>
            <person name="Woyke T."/>
            <person name="Bristow J."/>
            <person name="Eisen J.A."/>
            <person name="Markowitz V."/>
            <person name="Hugenholtz P."/>
            <person name="Klenk H.P."/>
            <person name="Kyrpides N.C."/>
        </authorList>
    </citation>
    <scope>NUCLEOTIDE SEQUENCE [LARGE SCALE GENOMIC DNA]</scope>
    <source>
        <strain evidence="2">DSM 11293 / JCM 15392 / SEBR 4228</strain>
    </source>
</reference>
<name>E1RBX7_SEDSS</name>
<dbReference type="STRING" id="573413.Spirs_0722"/>
<organism evidence="1 2">
    <name type="scientific">Sediminispirochaeta smaragdinae (strain DSM 11293 / JCM 15392 / SEBR 4228)</name>
    <name type="common">Spirochaeta smaragdinae</name>
    <dbReference type="NCBI Taxonomy" id="573413"/>
    <lineage>
        <taxon>Bacteria</taxon>
        <taxon>Pseudomonadati</taxon>
        <taxon>Spirochaetota</taxon>
        <taxon>Spirochaetia</taxon>
        <taxon>Spirochaetales</taxon>
        <taxon>Spirochaetaceae</taxon>
        <taxon>Sediminispirochaeta</taxon>
    </lineage>
</organism>
<dbReference type="OrthoDB" id="368974at2"/>
<sequence length="168" mass="19362">MKKATETVCWQWADPKHFEAHQDDFIRPVGEILEELHGFLPPFQAASKSDKPIVLECELEEPVGRSGLKVVRPEADKKDESFWAFRRGRAIPSHLIFAEKELTRWVCLWGWRKKDGFVIHTIYPGRSAPREIHDPAITLDQLSSAIEFWRCHAIVVTDKGEFSLEPEA</sequence>
<evidence type="ECO:0000313" key="2">
    <source>
        <dbReference type="Proteomes" id="UP000002318"/>
    </source>
</evidence>
<dbReference type="KEGG" id="ssm:Spirs_0722"/>
<dbReference type="RefSeq" id="WP_013253321.1">
    <property type="nucleotide sequence ID" value="NC_014364.1"/>
</dbReference>
<proteinExistence type="predicted"/>
<dbReference type="HOGENOM" id="CLU_1585446_0_0_12"/>
<dbReference type="EMBL" id="CP002116">
    <property type="protein sequence ID" value="ADK79857.1"/>
    <property type="molecule type" value="Genomic_DNA"/>
</dbReference>
<protein>
    <submittedName>
        <fullName evidence="1">Uncharacterized protein</fullName>
    </submittedName>
</protein>
<dbReference type="AlphaFoldDB" id="E1RBX7"/>
<gene>
    <name evidence="1" type="ordered locus">Spirs_0722</name>
</gene>